<dbReference type="AlphaFoldDB" id="A0AAF5PUV5"/>
<evidence type="ECO:0000313" key="1">
    <source>
        <dbReference type="Proteomes" id="UP000093561"/>
    </source>
</evidence>
<sequence length="43" mass="4676">MHLCDFMQSSTTSMHIEHHPNQVILNVSAVSVAAWRSGSVLGP</sequence>
<reference evidence="1" key="1">
    <citation type="submission" date="2015-03" db="EMBL/GenBank/DDBJ databases">
        <title>Wuchereria bancrofti Genome Sequencing Papua New Guinea Strain.</title>
        <authorList>
            <person name="Small S.T."/>
            <person name="Serre D."/>
            <person name="Zimmerman P.A."/>
        </authorList>
    </citation>
    <scope>NUCLEOTIDE SEQUENCE [LARGE SCALE GENOMIC DNA]</scope>
    <source>
        <strain evidence="1">pt0022</strain>
    </source>
</reference>
<dbReference type="Proteomes" id="UP000093561">
    <property type="component" value="Unassembled WGS sequence"/>
</dbReference>
<name>A0AAF5PUV5_WUCBA</name>
<accession>A0AAF5PUV5</accession>
<dbReference type="WBParaSite" id="mrna-Wban_05805">
    <property type="protein sequence ID" value="mrna-Wban_05805"/>
    <property type="gene ID" value="Wban_05805"/>
</dbReference>
<evidence type="ECO:0000313" key="2">
    <source>
        <dbReference type="WBParaSite" id="mrna-Wban_05805"/>
    </source>
</evidence>
<protein>
    <submittedName>
        <fullName evidence="2">Uncharacterized protein</fullName>
    </submittedName>
</protein>
<reference evidence="2" key="3">
    <citation type="submission" date="2024-02" db="UniProtKB">
        <authorList>
            <consortium name="WormBaseParasite"/>
        </authorList>
    </citation>
    <scope>IDENTIFICATION</scope>
    <source>
        <strain evidence="2">pt0022</strain>
    </source>
</reference>
<reference evidence="1" key="2">
    <citation type="journal article" date="2016" name="Mol. Ecol.">
        <title>Population genomics of the filarial nematode parasite Wuchereria bancrofti from mosquitoes.</title>
        <authorList>
            <person name="Small S.T."/>
            <person name="Reimer L.J."/>
            <person name="Tisch D.J."/>
            <person name="King C.L."/>
            <person name="Christensen B.M."/>
            <person name="Siba P.M."/>
            <person name="Kazura J.W."/>
            <person name="Serre D."/>
            <person name="Zimmerman P.A."/>
        </authorList>
    </citation>
    <scope>NUCLEOTIDE SEQUENCE</scope>
    <source>
        <strain evidence="1">pt0022</strain>
    </source>
</reference>
<organism evidence="1 2">
    <name type="scientific">Wuchereria bancrofti</name>
    <dbReference type="NCBI Taxonomy" id="6293"/>
    <lineage>
        <taxon>Eukaryota</taxon>
        <taxon>Metazoa</taxon>
        <taxon>Ecdysozoa</taxon>
        <taxon>Nematoda</taxon>
        <taxon>Chromadorea</taxon>
        <taxon>Rhabditida</taxon>
        <taxon>Spirurina</taxon>
        <taxon>Spiruromorpha</taxon>
        <taxon>Filarioidea</taxon>
        <taxon>Onchocercidae</taxon>
        <taxon>Wuchereria</taxon>
    </lineage>
</organism>
<proteinExistence type="predicted"/>